<feature type="signal peptide" evidence="1">
    <location>
        <begin position="1"/>
        <end position="31"/>
    </location>
</feature>
<name>A0A1H6AN12_9ACTN</name>
<evidence type="ECO:0000313" key="3">
    <source>
        <dbReference type="Proteomes" id="UP000236754"/>
    </source>
</evidence>
<gene>
    <name evidence="2" type="ORF">SAMN05216223_105491</name>
</gene>
<dbReference type="AlphaFoldDB" id="A0A1H6AN12"/>
<dbReference type="Gene3D" id="2.130.10.10">
    <property type="entry name" value="YVTN repeat-like/Quinoprotein amine dehydrogenase"/>
    <property type="match status" value="1"/>
</dbReference>
<dbReference type="OrthoDB" id="4332189at2"/>
<dbReference type="SUPFAM" id="SSF63825">
    <property type="entry name" value="YWTD domain"/>
    <property type="match status" value="1"/>
</dbReference>
<dbReference type="RefSeq" id="WP_103886254.1">
    <property type="nucleotide sequence ID" value="NZ_FNVU01000005.1"/>
</dbReference>
<evidence type="ECO:0000256" key="1">
    <source>
        <dbReference type="SAM" id="SignalP"/>
    </source>
</evidence>
<evidence type="ECO:0000313" key="2">
    <source>
        <dbReference type="EMBL" id="SEG49564.1"/>
    </source>
</evidence>
<organism evidence="2 3">
    <name type="scientific">Actinacidiphila yanglinensis</name>
    <dbReference type="NCBI Taxonomy" id="310779"/>
    <lineage>
        <taxon>Bacteria</taxon>
        <taxon>Bacillati</taxon>
        <taxon>Actinomycetota</taxon>
        <taxon>Actinomycetes</taxon>
        <taxon>Kitasatosporales</taxon>
        <taxon>Streptomycetaceae</taxon>
        <taxon>Actinacidiphila</taxon>
    </lineage>
</organism>
<keyword evidence="3" id="KW-1185">Reference proteome</keyword>
<dbReference type="InterPro" id="IPR015943">
    <property type="entry name" value="WD40/YVTN_repeat-like_dom_sf"/>
</dbReference>
<evidence type="ECO:0008006" key="4">
    <source>
        <dbReference type="Google" id="ProtNLM"/>
    </source>
</evidence>
<dbReference type="SUPFAM" id="SSF101898">
    <property type="entry name" value="NHL repeat"/>
    <property type="match status" value="1"/>
</dbReference>
<dbReference type="Proteomes" id="UP000236754">
    <property type="component" value="Unassembled WGS sequence"/>
</dbReference>
<reference evidence="2 3" key="1">
    <citation type="submission" date="2016-10" db="EMBL/GenBank/DDBJ databases">
        <authorList>
            <person name="de Groot N.N."/>
        </authorList>
    </citation>
    <scope>NUCLEOTIDE SEQUENCE [LARGE SCALE GENOMIC DNA]</scope>
    <source>
        <strain evidence="2 3">CGMCC 4.2023</strain>
    </source>
</reference>
<feature type="chain" id="PRO_5009292937" description="Ig-like domain (Group 3)" evidence="1">
    <location>
        <begin position="32"/>
        <end position="648"/>
    </location>
</feature>
<dbReference type="EMBL" id="FNVU01000005">
    <property type="protein sequence ID" value="SEG49564.1"/>
    <property type="molecule type" value="Genomic_DNA"/>
</dbReference>
<sequence>MRTRSSSIATATAVLLGSVALGFGVAAPASATSAPAVTVTSDGGVVADGPLDRVFVGDTTAGTVYAADRNGTKLGALTGIPGVTGLAVSTDGSTLYAAASTSHEIVAIDAATLAVEARYPVDTTKGPTYVAFAGDRLWFSYGDQWDASLGSIDSAGTVTLGQAPKFLLWNPEALSANPAEPNLLTALTEGSSPCTVTVFDVSSGTPQTVSSVSPYSGPVEIAEDVDLIPGGGLLLDGTYRMSYTQNSWTQTGAYPNTAAETGDVSADGMVAQVESGTVRIYRPDGTQPIHSYATNAQTVDAVWAPDDSRVYALEGASNGNMGTPTSWTLKVLTDPTLNVPTVSVKAPTSAPRAKKLTVTGRISATVPLPAGVKLKVTRTDLDSPKGKALATVTTGSGGTFSFPDTPPAGGTVTYTVAYAGDATHTAAGTSAKVAVSRTAPKLTVGNNGKHFSYGTKTTYTVHLGSEYKNRTVAIYGDPYGTDQGKRLLKSGTVNSSGNLSVSVTLYRNWTFSAVYAGDDRTAPKTVTTHEYTYAHVSSALSKQYRTGKIGSTTYAYYHKKTAPVLTTTMNSHKGRKARLDLQVYSGGAWYTSDSEYFALASDGKVAVNLGAPGRTLRARIRAVYVANSSGDNVNATTYGSWKYMDFTS</sequence>
<proteinExistence type="predicted"/>
<accession>A0A1H6AN12</accession>
<keyword evidence="1" id="KW-0732">Signal</keyword>
<protein>
    <recommendedName>
        <fullName evidence="4">Ig-like domain (Group 3)</fullName>
    </recommendedName>
</protein>